<accession>A0A9P1GU95</accession>
<feature type="region of interest" description="Disordered" evidence="1">
    <location>
        <begin position="21"/>
        <end position="161"/>
    </location>
</feature>
<feature type="compositionally biased region" description="Pro residues" evidence="1">
    <location>
        <begin position="103"/>
        <end position="112"/>
    </location>
</feature>
<gene>
    <name evidence="3" type="ORF">PPNO1_LOCUS491</name>
</gene>
<evidence type="ECO:0000256" key="1">
    <source>
        <dbReference type="SAM" id="MobiDB-lite"/>
    </source>
</evidence>
<evidence type="ECO:0000313" key="4">
    <source>
        <dbReference type="Proteomes" id="UP000838763"/>
    </source>
</evidence>
<dbReference type="EMBL" id="CALLCH030000001">
    <property type="protein sequence ID" value="CAI4210690.1"/>
    <property type="molecule type" value="Genomic_DNA"/>
</dbReference>
<dbReference type="OrthoDB" id="5420777at2759"/>
<dbReference type="Proteomes" id="UP000838763">
    <property type="component" value="Unassembled WGS sequence"/>
</dbReference>
<organism evidence="3 4">
    <name type="scientific">Parascedosporium putredinis</name>
    <dbReference type="NCBI Taxonomy" id="1442378"/>
    <lineage>
        <taxon>Eukaryota</taxon>
        <taxon>Fungi</taxon>
        <taxon>Dikarya</taxon>
        <taxon>Ascomycota</taxon>
        <taxon>Pezizomycotina</taxon>
        <taxon>Sordariomycetes</taxon>
        <taxon>Hypocreomycetidae</taxon>
        <taxon>Microascales</taxon>
        <taxon>Microascaceae</taxon>
        <taxon>Parascedosporium</taxon>
    </lineage>
</organism>
<sequence length="300" mass="31148">MPIRNLALLGLVAFSGQLSSATRLGPRQPWRRELNQTSLSASDISVTTESHLPASSLSTAPAPDDLDTVAPGPDDPSGPESPQESAPQSQTSTTPPKITAYPPSLPSPPSPFPSSSSPSTTSKDAPTISTGAGDSGGDSPSKSSGTGGDPAPPSSDEGDYCTSLAEGEVKTVYSIIYTETVTWTGDPADYTPPHPTLDIPTYCESDLVSMTGMPPAPTTTTRDDSLWHTACLTQTDGTSTCYTEPYFNPSFIFSSRPKSADATNVPVTPTAPMLGSPEAGLKPTSTFCHLQESQRGIPAL</sequence>
<evidence type="ECO:0000313" key="3">
    <source>
        <dbReference type="EMBL" id="CAI4210690.1"/>
    </source>
</evidence>
<name>A0A9P1GU95_9PEZI</name>
<proteinExistence type="predicted"/>
<evidence type="ECO:0000256" key="2">
    <source>
        <dbReference type="SAM" id="SignalP"/>
    </source>
</evidence>
<comment type="caution">
    <text evidence="3">The sequence shown here is derived from an EMBL/GenBank/DDBJ whole genome shotgun (WGS) entry which is preliminary data.</text>
</comment>
<keyword evidence="2" id="KW-0732">Signal</keyword>
<reference evidence="3" key="1">
    <citation type="submission" date="2022-11" db="EMBL/GenBank/DDBJ databases">
        <authorList>
            <person name="Scott C."/>
            <person name="Bruce N."/>
        </authorList>
    </citation>
    <scope>NUCLEOTIDE SEQUENCE</scope>
</reference>
<protein>
    <submittedName>
        <fullName evidence="3">Uncharacterized protein</fullName>
    </submittedName>
</protein>
<feature type="compositionally biased region" description="Low complexity" evidence="1">
    <location>
        <begin position="127"/>
        <end position="144"/>
    </location>
</feature>
<keyword evidence="4" id="KW-1185">Reference proteome</keyword>
<feature type="compositionally biased region" description="Polar residues" evidence="1">
    <location>
        <begin position="85"/>
        <end position="96"/>
    </location>
</feature>
<feature type="compositionally biased region" description="Polar residues" evidence="1">
    <location>
        <begin position="35"/>
        <end position="59"/>
    </location>
</feature>
<dbReference type="AlphaFoldDB" id="A0A9P1GU95"/>
<feature type="signal peptide" evidence="2">
    <location>
        <begin position="1"/>
        <end position="21"/>
    </location>
</feature>
<feature type="chain" id="PRO_5040416085" evidence="2">
    <location>
        <begin position="22"/>
        <end position="300"/>
    </location>
</feature>